<dbReference type="STRING" id="1470563.SAMN05444000_110104"/>
<sequence length="159" mass="17167">MNFVITSLSAGRGVIGICPAPGRYGDFAADLDTLLAWQPALVLSVTELAELDRIGAESFPDKLAHAGIEWAYLPIRDFGAPEGKTLAHWPETSQQVRATLDKGGRVLVHCFGGCGRSGMAILRLLVEMGENGAEALNRLRVVRPCAVETEAQMQWALHL</sequence>
<dbReference type="InterPro" id="IPR000340">
    <property type="entry name" value="Dual-sp_phosphatase_cat-dom"/>
</dbReference>
<organism evidence="2 3">
    <name type="scientific">Shimia gijangensis</name>
    <dbReference type="NCBI Taxonomy" id="1470563"/>
    <lineage>
        <taxon>Bacteria</taxon>
        <taxon>Pseudomonadati</taxon>
        <taxon>Pseudomonadota</taxon>
        <taxon>Alphaproteobacteria</taxon>
        <taxon>Rhodobacterales</taxon>
        <taxon>Roseobacteraceae</taxon>
    </lineage>
</organism>
<evidence type="ECO:0000259" key="1">
    <source>
        <dbReference type="PROSITE" id="PS50056"/>
    </source>
</evidence>
<dbReference type="Pfam" id="PF00782">
    <property type="entry name" value="DSPc"/>
    <property type="match status" value="1"/>
</dbReference>
<evidence type="ECO:0000313" key="3">
    <source>
        <dbReference type="Proteomes" id="UP000183982"/>
    </source>
</evidence>
<dbReference type="Gene3D" id="3.90.190.10">
    <property type="entry name" value="Protein tyrosine phosphatase superfamily"/>
    <property type="match status" value="1"/>
</dbReference>
<dbReference type="PANTHER" id="PTHR23339">
    <property type="entry name" value="TYROSINE SPECIFIC PROTEIN PHOSPHATASE AND DUAL SPECIFICITY PROTEIN PHOSPHATASE"/>
    <property type="match status" value="1"/>
</dbReference>
<feature type="domain" description="Tyrosine specific protein phosphatases" evidence="1">
    <location>
        <begin position="87"/>
        <end position="154"/>
    </location>
</feature>
<dbReference type="PROSITE" id="PS00383">
    <property type="entry name" value="TYR_PHOSPHATASE_1"/>
    <property type="match status" value="1"/>
</dbReference>
<dbReference type="EMBL" id="FQZQ01000010">
    <property type="protein sequence ID" value="SHJ58460.1"/>
    <property type="molecule type" value="Genomic_DNA"/>
</dbReference>
<dbReference type="PROSITE" id="PS50056">
    <property type="entry name" value="TYR_PHOSPHATASE_2"/>
    <property type="match status" value="1"/>
</dbReference>
<keyword evidence="3" id="KW-1185">Reference proteome</keyword>
<dbReference type="InterPro" id="IPR016130">
    <property type="entry name" value="Tyr_Pase_AS"/>
</dbReference>
<proteinExistence type="predicted"/>
<protein>
    <submittedName>
        <fullName evidence="2">Dual specificity phosphatase, catalytic domain</fullName>
    </submittedName>
</protein>
<accession>A0A1M6KHS2</accession>
<dbReference type="Proteomes" id="UP000183982">
    <property type="component" value="Unassembled WGS sequence"/>
</dbReference>
<evidence type="ECO:0000313" key="2">
    <source>
        <dbReference type="EMBL" id="SHJ58460.1"/>
    </source>
</evidence>
<dbReference type="RefSeq" id="WP_073252307.1">
    <property type="nucleotide sequence ID" value="NZ_FQZQ01000010.1"/>
</dbReference>
<dbReference type="InterPro" id="IPR050561">
    <property type="entry name" value="PTP"/>
</dbReference>
<dbReference type="OrthoDB" id="9806482at2"/>
<name>A0A1M6KHS2_9RHOB</name>
<dbReference type="InterPro" id="IPR029021">
    <property type="entry name" value="Prot-tyrosine_phosphatase-like"/>
</dbReference>
<dbReference type="SUPFAM" id="SSF52799">
    <property type="entry name" value="(Phosphotyrosine protein) phosphatases II"/>
    <property type="match status" value="1"/>
</dbReference>
<dbReference type="InterPro" id="IPR000387">
    <property type="entry name" value="Tyr_Pase_dom"/>
</dbReference>
<dbReference type="AlphaFoldDB" id="A0A1M6KHS2"/>
<reference evidence="3" key="1">
    <citation type="submission" date="2016-11" db="EMBL/GenBank/DDBJ databases">
        <authorList>
            <person name="Varghese N."/>
            <person name="Submissions S."/>
        </authorList>
    </citation>
    <scope>NUCLEOTIDE SEQUENCE [LARGE SCALE GENOMIC DNA]</scope>
    <source>
        <strain evidence="3">DSM 100564</strain>
    </source>
</reference>
<gene>
    <name evidence="2" type="ORF">SAMN05444000_110104</name>
</gene>